<evidence type="ECO:0000259" key="8">
    <source>
        <dbReference type="Pfam" id="PF08541"/>
    </source>
</evidence>
<dbReference type="GO" id="GO:0004315">
    <property type="term" value="F:3-oxoacyl-[acyl-carrier-protein] synthase activity"/>
    <property type="evidence" value="ECO:0007669"/>
    <property type="project" value="InterPro"/>
</dbReference>
<dbReference type="EMBL" id="MT117918">
    <property type="protein sequence ID" value="QJH88392.1"/>
    <property type="molecule type" value="Genomic_DNA"/>
</dbReference>
<dbReference type="Pfam" id="PF08545">
    <property type="entry name" value="ACP_syn_III"/>
    <property type="match status" value="1"/>
</dbReference>
<sequence>MLSLIPTQRGASIISIDSAISSKSINNKMISSLVNTSKEWIEQRTGIKNRTIVTGRHISIIDLSSKAALKALKQIKLKPIDIELIIFATSTPNDLFGSASKLQANIGAFKAVALDLTVACSGFIVAMIIATQFIENNSYRHVLIIGADVLSKWINWKNRNTCILFGDGAGAMIMSSATQSNRSILGFTMNTDGNQAHLLSIPYEFNYYSNSSLNIFSGQFDYIQMNGRNIYKFAISKIPASILSCLQSLKLNIKAIDWLLLHQANKRIILNIAEKLTLKKSNIITNIETLGNTSAASIPLALTDAINKNLLIKNQLIVISGFGAGLTWSTIIVKWQ</sequence>
<keyword evidence="7" id="KW-0275">Fatty acid biosynthesis</keyword>
<dbReference type="NCBIfam" id="NF006829">
    <property type="entry name" value="PRK09352.1"/>
    <property type="match status" value="1"/>
</dbReference>
<keyword evidence="5" id="KW-0276">Fatty acid metabolism</keyword>
<evidence type="ECO:0000313" key="10">
    <source>
        <dbReference type="EMBL" id="QJH88392.1"/>
    </source>
</evidence>
<geneLocation type="chloroplast" evidence="10"/>
<evidence type="ECO:0000256" key="5">
    <source>
        <dbReference type="ARBA" id="ARBA00022832"/>
    </source>
</evidence>
<dbReference type="Gene3D" id="3.40.47.10">
    <property type="match status" value="1"/>
</dbReference>
<keyword evidence="10" id="KW-0934">Plastid</keyword>
<dbReference type="InterPro" id="IPR013751">
    <property type="entry name" value="ACP_syn_III_N"/>
</dbReference>
<feature type="domain" description="Beta-ketoacyl-[acyl-carrier-protein] synthase III N-terminal" evidence="9">
    <location>
        <begin position="114"/>
        <end position="193"/>
    </location>
</feature>
<comment type="similarity">
    <text evidence="2">Belongs to the thiolase-like superfamily. FabH family.</text>
</comment>
<gene>
    <name evidence="10" type="primary">fabH</name>
</gene>
<evidence type="ECO:0000259" key="9">
    <source>
        <dbReference type="Pfam" id="PF08545"/>
    </source>
</evidence>
<feature type="domain" description="Beta-ketoacyl-[acyl-carrier-protein] synthase III C-terminal" evidence="8">
    <location>
        <begin position="246"/>
        <end position="335"/>
    </location>
</feature>
<dbReference type="PANTHER" id="PTHR43091">
    <property type="entry name" value="3-OXOACYL-[ACYL-CARRIER-PROTEIN] SYNTHASE"/>
    <property type="match status" value="1"/>
</dbReference>
<dbReference type="AlphaFoldDB" id="A0A6M3WWB2"/>
<comment type="pathway">
    <text evidence="1">Lipid metabolism.</text>
</comment>
<keyword evidence="6" id="KW-0443">Lipid metabolism</keyword>
<dbReference type="InterPro" id="IPR004655">
    <property type="entry name" value="FabH"/>
</dbReference>
<evidence type="ECO:0000256" key="6">
    <source>
        <dbReference type="ARBA" id="ARBA00023098"/>
    </source>
</evidence>
<name>A0A6M3WWB2_9FLOR</name>
<keyword evidence="10" id="KW-0150">Chloroplast</keyword>
<dbReference type="GO" id="GO:0006633">
    <property type="term" value="P:fatty acid biosynthetic process"/>
    <property type="evidence" value="ECO:0007669"/>
    <property type="project" value="UniProtKB-KW"/>
</dbReference>
<dbReference type="SUPFAM" id="SSF53901">
    <property type="entry name" value="Thiolase-like"/>
    <property type="match status" value="1"/>
</dbReference>
<dbReference type="InterPro" id="IPR016039">
    <property type="entry name" value="Thiolase-like"/>
</dbReference>
<accession>A0A6M3WWB2</accession>
<dbReference type="Pfam" id="PF08541">
    <property type="entry name" value="ACP_syn_III_C"/>
    <property type="match status" value="1"/>
</dbReference>
<keyword evidence="4" id="KW-0808">Transferase</keyword>
<evidence type="ECO:0000256" key="4">
    <source>
        <dbReference type="ARBA" id="ARBA00022679"/>
    </source>
</evidence>
<reference evidence="10" key="1">
    <citation type="journal article" date="2020" name="J. Phycol.">
        <title>The Organelle Genomes in the Photosynthetic Red Algal Parasite Pterocladiophila hemisphaerica (Florideophyceae, Rhodophyta) Have Elevated Substitution Rates and Extreme Gene Loss in the Plastid Genome.</title>
        <authorList>
            <person name="Preuss M."/>
            <person name="Verbruggen H."/>
            <person name="Zuccarello G.C."/>
        </authorList>
    </citation>
    <scope>NUCLEOTIDE SEQUENCE</scope>
</reference>
<organism evidence="10">
    <name type="scientific">Pterocladiophila hemisphaerica</name>
    <dbReference type="NCBI Taxonomy" id="2712948"/>
    <lineage>
        <taxon>Eukaryota</taxon>
        <taxon>Rhodophyta</taxon>
        <taxon>Florideophyceae</taxon>
        <taxon>Rhodymeniophycidae</taxon>
        <taxon>Gracilariales</taxon>
        <taxon>Pterocladiophilaceae</taxon>
        <taxon>Pterocladiophila</taxon>
    </lineage>
</organism>
<dbReference type="InterPro" id="IPR013747">
    <property type="entry name" value="ACP_syn_III_C"/>
</dbReference>
<protein>
    <submittedName>
        <fullName evidence="10">FabH</fullName>
    </submittedName>
</protein>
<proteinExistence type="inferred from homology"/>
<evidence type="ECO:0000256" key="3">
    <source>
        <dbReference type="ARBA" id="ARBA00022516"/>
    </source>
</evidence>
<dbReference type="PANTHER" id="PTHR43091:SF1">
    <property type="entry name" value="BETA-KETOACYL-[ACYL-CARRIER-PROTEIN] SYNTHASE III, CHLOROPLASTIC"/>
    <property type="match status" value="1"/>
</dbReference>
<dbReference type="CDD" id="cd00830">
    <property type="entry name" value="KAS_III"/>
    <property type="match status" value="1"/>
</dbReference>
<evidence type="ECO:0000256" key="1">
    <source>
        <dbReference type="ARBA" id="ARBA00005189"/>
    </source>
</evidence>
<evidence type="ECO:0000256" key="2">
    <source>
        <dbReference type="ARBA" id="ARBA00008642"/>
    </source>
</evidence>
<evidence type="ECO:0000256" key="7">
    <source>
        <dbReference type="ARBA" id="ARBA00023160"/>
    </source>
</evidence>
<keyword evidence="3" id="KW-0444">Lipid biosynthesis</keyword>
<dbReference type="NCBIfam" id="TIGR00747">
    <property type="entry name" value="fabH"/>
    <property type="match status" value="1"/>
</dbReference>